<evidence type="ECO:0000313" key="2">
    <source>
        <dbReference type="Proteomes" id="UP000026915"/>
    </source>
</evidence>
<dbReference type="Gramene" id="EOX91109">
    <property type="protein sequence ID" value="EOX91109"/>
    <property type="gene ID" value="TCM_000397"/>
</dbReference>
<protein>
    <submittedName>
        <fullName evidence="1">Uncharacterized protein</fullName>
    </submittedName>
</protein>
<dbReference type="InParanoid" id="A0A061DFR4"/>
<dbReference type="HOGENOM" id="CLU_2125546_0_0_1"/>
<name>A0A061DFR4_THECC</name>
<dbReference type="Proteomes" id="UP000026915">
    <property type="component" value="Chromosome 1"/>
</dbReference>
<organism evidence="1 2">
    <name type="scientific">Theobroma cacao</name>
    <name type="common">Cacao</name>
    <name type="synonym">Cocoa</name>
    <dbReference type="NCBI Taxonomy" id="3641"/>
    <lineage>
        <taxon>Eukaryota</taxon>
        <taxon>Viridiplantae</taxon>
        <taxon>Streptophyta</taxon>
        <taxon>Embryophyta</taxon>
        <taxon>Tracheophyta</taxon>
        <taxon>Spermatophyta</taxon>
        <taxon>Magnoliopsida</taxon>
        <taxon>eudicotyledons</taxon>
        <taxon>Gunneridae</taxon>
        <taxon>Pentapetalae</taxon>
        <taxon>rosids</taxon>
        <taxon>malvids</taxon>
        <taxon>Malvales</taxon>
        <taxon>Malvaceae</taxon>
        <taxon>Byttnerioideae</taxon>
        <taxon>Theobroma</taxon>
    </lineage>
</organism>
<keyword evidence="2" id="KW-1185">Reference proteome</keyword>
<gene>
    <name evidence="1" type="ORF">TCM_000397</name>
</gene>
<evidence type="ECO:0000313" key="1">
    <source>
        <dbReference type="EMBL" id="EOX91109.1"/>
    </source>
</evidence>
<accession>A0A061DFR4</accession>
<dbReference type="EMBL" id="CM001879">
    <property type="protein sequence ID" value="EOX91109.1"/>
    <property type="molecule type" value="Genomic_DNA"/>
</dbReference>
<proteinExistence type="predicted"/>
<sequence length="114" mass="13393">MVIVPSWSKLVVNSTYKITSKNLNFKANLDKANFGLKYVKNTLALRFASRDQWTSFQNKAPFSPHRYFPTSFLPRTSTETLPYLDIIFLHLNLCLHNAFKPRRHNSWKENHHGE</sequence>
<dbReference type="AlphaFoldDB" id="A0A061DFR4"/>
<reference evidence="1 2" key="1">
    <citation type="journal article" date="2013" name="Genome Biol.">
        <title>The genome sequence of the most widely cultivated cacao type and its use to identify candidate genes regulating pod color.</title>
        <authorList>
            <person name="Motamayor J.C."/>
            <person name="Mockaitis K."/>
            <person name="Schmutz J."/>
            <person name="Haiminen N."/>
            <person name="Iii D.L."/>
            <person name="Cornejo O."/>
            <person name="Findley S.D."/>
            <person name="Zheng P."/>
            <person name="Utro F."/>
            <person name="Royaert S."/>
            <person name="Saski C."/>
            <person name="Jenkins J."/>
            <person name="Podicheti R."/>
            <person name="Zhao M."/>
            <person name="Scheffler B.E."/>
            <person name="Stack J.C."/>
            <person name="Feltus F.A."/>
            <person name="Mustiga G.M."/>
            <person name="Amores F."/>
            <person name="Phillips W."/>
            <person name="Marelli J.P."/>
            <person name="May G.D."/>
            <person name="Shapiro H."/>
            <person name="Ma J."/>
            <person name="Bustamante C.D."/>
            <person name="Schnell R.J."/>
            <person name="Main D."/>
            <person name="Gilbert D."/>
            <person name="Parida L."/>
            <person name="Kuhn D.N."/>
        </authorList>
    </citation>
    <scope>NUCLEOTIDE SEQUENCE [LARGE SCALE GENOMIC DNA]</scope>
    <source>
        <strain evidence="2">cv. Matina 1-6</strain>
    </source>
</reference>